<sequence>MNGDSEMTVGFIDSAVGTHNIPESVRALSSLPDIDYADRFTLSTNADATPEQWARAMFGHVPTVAEQLIWRGLLGLRLSRGRSPDTVGGWQIGERGEGWIRLEAASWFLTGNLLVQATDGQVSLGTFLRYDRPLGHSVWPPLSAVHRRLIPGVLRDAAAKIAQLTE</sequence>
<dbReference type="RefSeq" id="WP_245878384.1">
    <property type="nucleotide sequence ID" value="NZ_FZOD01000015.1"/>
</dbReference>
<evidence type="ECO:0008006" key="3">
    <source>
        <dbReference type="Google" id="ProtNLM"/>
    </source>
</evidence>
<dbReference type="AlphaFoldDB" id="A0A239H473"/>
<proteinExistence type="predicted"/>
<gene>
    <name evidence="1" type="ORF">SAMN05216276_101589</name>
</gene>
<evidence type="ECO:0000313" key="2">
    <source>
        <dbReference type="Proteomes" id="UP000198282"/>
    </source>
</evidence>
<organism evidence="1 2">
    <name type="scientific">Streptosporangium subroseum</name>
    <dbReference type="NCBI Taxonomy" id="106412"/>
    <lineage>
        <taxon>Bacteria</taxon>
        <taxon>Bacillati</taxon>
        <taxon>Actinomycetota</taxon>
        <taxon>Actinomycetes</taxon>
        <taxon>Streptosporangiales</taxon>
        <taxon>Streptosporangiaceae</taxon>
        <taxon>Streptosporangium</taxon>
    </lineage>
</organism>
<dbReference type="EMBL" id="FZOD01000015">
    <property type="protein sequence ID" value="SNS76209.1"/>
    <property type="molecule type" value="Genomic_DNA"/>
</dbReference>
<name>A0A239H473_9ACTN</name>
<dbReference type="Proteomes" id="UP000198282">
    <property type="component" value="Unassembled WGS sequence"/>
</dbReference>
<accession>A0A239H473</accession>
<keyword evidence="2" id="KW-1185">Reference proteome</keyword>
<protein>
    <recommendedName>
        <fullName evidence="3">DUF2867 domain-containing protein</fullName>
    </recommendedName>
</protein>
<reference evidence="1 2" key="1">
    <citation type="submission" date="2017-06" db="EMBL/GenBank/DDBJ databases">
        <authorList>
            <person name="Kim H.J."/>
            <person name="Triplett B.A."/>
        </authorList>
    </citation>
    <scope>NUCLEOTIDE SEQUENCE [LARGE SCALE GENOMIC DNA]</scope>
    <source>
        <strain evidence="1 2">CGMCC 4.2132</strain>
    </source>
</reference>
<evidence type="ECO:0000313" key="1">
    <source>
        <dbReference type="EMBL" id="SNS76209.1"/>
    </source>
</evidence>